<dbReference type="STRING" id="690567.1651"/>
<dbReference type="PROSITE" id="PS01215">
    <property type="entry name" value="MRP"/>
    <property type="match status" value="1"/>
</dbReference>
<dbReference type="AlphaFoldDB" id="A0A0E4GDZ2"/>
<dbReference type="InterPro" id="IPR033756">
    <property type="entry name" value="YlxH/NBP35"/>
</dbReference>
<comment type="subunit">
    <text evidence="6">Homodimer.</text>
</comment>
<dbReference type="PANTHER" id="PTHR42961">
    <property type="entry name" value="IRON-SULFUR PROTEIN NUBPL"/>
    <property type="match status" value="1"/>
</dbReference>
<dbReference type="GO" id="GO:0051539">
    <property type="term" value="F:4 iron, 4 sulfur cluster binding"/>
    <property type="evidence" value="ECO:0007669"/>
    <property type="project" value="TreeGrafter"/>
</dbReference>
<sequence>MSEKCNTCPSQAGCSVDPNECSGSEATQALLGALNDIRNVIVVMSGKGGVGKSSVTALIASALARAGKKVGVLDADITGPSQPKAFGISKEQGLMANEYGIIPLESSNGIKIISINFFLPNEDDPVIWRGPMLAGAVKQFWGETDWRDLDYMVVDMPPGTGDVPLTVLQTLPVSGIVIVSSPQDLAFMVVKKAIKMARKMDIPILGLVENMSYAICSHCNEKLELFGKSQGAKVAQDSGIDYLGGLPWDANLNTLLDQGRIEEYQSADIENIVAEILVKLP</sequence>
<dbReference type="Pfam" id="PF10609">
    <property type="entry name" value="ParA"/>
    <property type="match status" value="1"/>
</dbReference>
<evidence type="ECO:0000313" key="8">
    <source>
        <dbReference type="Proteomes" id="UP000045545"/>
    </source>
</evidence>
<dbReference type="GO" id="GO:0005524">
    <property type="term" value="F:ATP binding"/>
    <property type="evidence" value="ECO:0007669"/>
    <property type="project" value="UniProtKB-UniRule"/>
</dbReference>
<reference evidence="7 8" key="1">
    <citation type="submission" date="2015-03" db="EMBL/GenBank/DDBJ databases">
        <authorList>
            <person name="Murphy D."/>
        </authorList>
    </citation>
    <scope>NUCLEOTIDE SEQUENCE [LARGE SCALE GENOMIC DNA]</scope>
    <source>
        <strain evidence="7 8">OL-4</strain>
    </source>
</reference>
<protein>
    <recommendedName>
        <fullName evidence="6">Iron-sulfur cluster carrier protein</fullName>
    </recommendedName>
</protein>
<dbReference type="GO" id="GO:0140663">
    <property type="term" value="F:ATP-dependent FeS chaperone activity"/>
    <property type="evidence" value="ECO:0007669"/>
    <property type="project" value="InterPro"/>
</dbReference>
<accession>A0A0E4GDZ2</accession>
<dbReference type="Gene3D" id="3.40.50.300">
    <property type="entry name" value="P-loop containing nucleotide triphosphate hydrolases"/>
    <property type="match status" value="1"/>
</dbReference>
<dbReference type="GO" id="GO:0016887">
    <property type="term" value="F:ATP hydrolysis activity"/>
    <property type="evidence" value="ECO:0007669"/>
    <property type="project" value="UniProtKB-UniRule"/>
</dbReference>
<dbReference type="RefSeq" id="WP_046497500.1">
    <property type="nucleotide sequence ID" value="NZ_CGIH01000027.1"/>
</dbReference>
<evidence type="ECO:0000256" key="3">
    <source>
        <dbReference type="ARBA" id="ARBA00022840"/>
    </source>
</evidence>
<dbReference type="Proteomes" id="UP000045545">
    <property type="component" value="Unassembled WGS sequence"/>
</dbReference>
<evidence type="ECO:0000256" key="5">
    <source>
        <dbReference type="ARBA" id="ARBA00023014"/>
    </source>
</evidence>
<comment type="function">
    <text evidence="6">Binds and transfers iron-sulfur (Fe-S) clusters to target apoproteins. Can hydrolyze ATP.</text>
</comment>
<dbReference type="PANTHER" id="PTHR42961:SF2">
    <property type="entry name" value="IRON-SULFUR PROTEIN NUBPL"/>
    <property type="match status" value="1"/>
</dbReference>
<keyword evidence="6" id="KW-0378">Hydrolase</keyword>
<evidence type="ECO:0000256" key="6">
    <source>
        <dbReference type="HAMAP-Rule" id="MF_02040"/>
    </source>
</evidence>
<keyword evidence="5 6" id="KW-0411">Iron-sulfur</keyword>
<dbReference type="HAMAP" id="MF_02040">
    <property type="entry name" value="Mrp_NBP35"/>
    <property type="match status" value="1"/>
</dbReference>
<dbReference type="GO" id="GO:0046872">
    <property type="term" value="F:metal ion binding"/>
    <property type="evidence" value="ECO:0007669"/>
    <property type="project" value="UniProtKB-KW"/>
</dbReference>
<dbReference type="SUPFAM" id="SSF52540">
    <property type="entry name" value="P-loop containing nucleoside triphosphate hydrolases"/>
    <property type="match status" value="1"/>
</dbReference>
<name>A0A0E4GDZ2_9FIRM</name>
<keyword evidence="3 6" id="KW-0067">ATP-binding</keyword>
<organism evidence="7 8">
    <name type="scientific">Syntrophomonas zehnderi OL-4</name>
    <dbReference type="NCBI Taxonomy" id="690567"/>
    <lineage>
        <taxon>Bacteria</taxon>
        <taxon>Bacillati</taxon>
        <taxon>Bacillota</taxon>
        <taxon>Clostridia</taxon>
        <taxon>Eubacteriales</taxon>
        <taxon>Syntrophomonadaceae</taxon>
        <taxon>Syntrophomonas</taxon>
    </lineage>
</organism>
<dbReference type="InterPro" id="IPR027417">
    <property type="entry name" value="P-loop_NTPase"/>
</dbReference>
<gene>
    <name evidence="7" type="ORF">1651</name>
</gene>
<dbReference type="FunFam" id="3.40.50.300:FF:001119">
    <property type="entry name" value="Iron-sulfur cluster carrier protein"/>
    <property type="match status" value="1"/>
</dbReference>
<keyword evidence="8" id="KW-1185">Reference proteome</keyword>
<dbReference type="GO" id="GO:0016226">
    <property type="term" value="P:iron-sulfur cluster assembly"/>
    <property type="evidence" value="ECO:0007669"/>
    <property type="project" value="InterPro"/>
</dbReference>
<comment type="similarity">
    <text evidence="6">Belongs to the Mrp/NBP35 ATP-binding proteins family.</text>
</comment>
<evidence type="ECO:0000256" key="4">
    <source>
        <dbReference type="ARBA" id="ARBA00023004"/>
    </source>
</evidence>
<dbReference type="EMBL" id="CGIH01000027">
    <property type="protein sequence ID" value="CFX69146.1"/>
    <property type="molecule type" value="Genomic_DNA"/>
</dbReference>
<evidence type="ECO:0000256" key="1">
    <source>
        <dbReference type="ARBA" id="ARBA00022723"/>
    </source>
</evidence>
<proteinExistence type="inferred from homology"/>
<feature type="binding site" evidence="6">
    <location>
        <begin position="46"/>
        <end position="53"/>
    </location>
    <ligand>
        <name>ATP</name>
        <dbReference type="ChEBI" id="CHEBI:30616"/>
    </ligand>
</feature>
<dbReference type="InterPro" id="IPR044304">
    <property type="entry name" value="NUBPL-like"/>
</dbReference>
<evidence type="ECO:0000313" key="7">
    <source>
        <dbReference type="EMBL" id="CFX69146.1"/>
    </source>
</evidence>
<dbReference type="OrthoDB" id="9809679at2"/>
<dbReference type="InterPro" id="IPR000808">
    <property type="entry name" value="Mrp-like_CS"/>
</dbReference>
<dbReference type="CDD" id="cd02037">
    <property type="entry name" value="Mrp_NBP35"/>
    <property type="match status" value="1"/>
</dbReference>
<keyword evidence="1 6" id="KW-0479">Metal-binding</keyword>
<keyword evidence="4 6" id="KW-0408">Iron</keyword>
<dbReference type="InterPro" id="IPR019591">
    <property type="entry name" value="Mrp/NBP35_ATP-bd"/>
</dbReference>
<keyword evidence="2 6" id="KW-0547">Nucleotide-binding</keyword>
<evidence type="ECO:0000256" key="2">
    <source>
        <dbReference type="ARBA" id="ARBA00022741"/>
    </source>
</evidence>